<gene>
    <name evidence="3" type="ORF">N7458_001899</name>
</gene>
<keyword evidence="4" id="KW-1185">Reference proteome</keyword>
<dbReference type="Proteomes" id="UP001213681">
    <property type="component" value="Unassembled WGS sequence"/>
</dbReference>
<evidence type="ECO:0000313" key="4">
    <source>
        <dbReference type="Proteomes" id="UP001213681"/>
    </source>
</evidence>
<reference evidence="3" key="2">
    <citation type="journal article" date="2023" name="IMA Fungus">
        <title>Comparative genomic study of the Penicillium genus elucidates a diverse pangenome and 15 lateral gene transfer events.</title>
        <authorList>
            <person name="Petersen C."/>
            <person name="Sorensen T."/>
            <person name="Nielsen M.R."/>
            <person name="Sondergaard T.E."/>
            <person name="Sorensen J.L."/>
            <person name="Fitzpatrick D.A."/>
            <person name="Frisvad J.C."/>
            <person name="Nielsen K.L."/>
        </authorList>
    </citation>
    <scope>NUCLEOTIDE SEQUENCE</scope>
    <source>
        <strain evidence="3">IBT 16125</strain>
    </source>
</reference>
<feature type="region of interest" description="Disordered" evidence="1">
    <location>
        <begin position="1"/>
        <end position="24"/>
    </location>
</feature>
<dbReference type="AlphaFoldDB" id="A0AAD6CC07"/>
<organism evidence="3 4">
    <name type="scientific">Penicillium daleae</name>
    <dbReference type="NCBI Taxonomy" id="63821"/>
    <lineage>
        <taxon>Eukaryota</taxon>
        <taxon>Fungi</taxon>
        <taxon>Dikarya</taxon>
        <taxon>Ascomycota</taxon>
        <taxon>Pezizomycotina</taxon>
        <taxon>Eurotiomycetes</taxon>
        <taxon>Eurotiomycetidae</taxon>
        <taxon>Eurotiales</taxon>
        <taxon>Aspergillaceae</taxon>
        <taxon>Penicillium</taxon>
    </lineage>
</organism>
<dbReference type="GeneID" id="81595525"/>
<proteinExistence type="predicted"/>
<feature type="compositionally biased region" description="Basic and acidic residues" evidence="1">
    <location>
        <begin position="232"/>
        <end position="243"/>
    </location>
</feature>
<feature type="region of interest" description="Disordered" evidence="1">
    <location>
        <begin position="444"/>
        <end position="484"/>
    </location>
</feature>
<evidence type="ECO:0000256" key="2">
    <source>
        <dbReference type="SAM" id="Phobius"/>
    </source>
</evidence>
<comment type="caution">
    <text evidence="3">The sequence shown here is derived from an EMBL/GenBank/DDBJ whole genome shotgun (WGS) entry which is preliminary data.</text>
</comment>
<dbReference type="EMBL" id="JAPVEA010000002">
    <property type="protein sequence ID" value="KAJ5460347.1"/>
    <property type="molecule type" value="Genomic_DNA"/>
</dbReference>
<feature type="region of interest" description="Disordered" evidence="1">
    <location>
        <begin position="216"/>
        <end position="243"/>
    </location>
</feature>
<dbReference type="RefSeq" id="XP_056769389.1">
    <property type="nucleotide sequence ID" value="XM_056905282.1"/>
</dbReference>
<reference evidence="3" key="1">
    <citation type="submission" date="2022-12" db="EMBL/GenBank/DDBJ databases">
        <authorList>
            <person name="Petersen C."/>
        </authorList>
    </citation>
    <scope>NUCLEOTIDE SEQUENCE</scope>
    <source>
        <strain evidence="3">IBT 16125</strain>
    </source>
</reference>
<evidence type="ECO:0000313" key="3">
    <source>
        <dbReference type="EMBL" id="KAJ5460347.1"/>
    </source>
</evidence>
<keyword evidence="2" id="KW-1133">Transmembrane helix</keyword>
<keyword evidence="2" id="KW-0812">Transmembrane</keyword>
<sequence length="739" mass="84688">MVPLDTRQFHSFSPPTPGYGKETPGRPVTVHTFIDPTIFIELFTGTVGIFIFAVLFWKLGKFFRSLTRHRVLRDGKLTTTRYARTWYGWVPAEIHERNKAFLRKTFGYIREWLSWESPRTDFQWMWWDPGLEAMEERRAKRKRVKLLPEFLKSYEEMPTMHVPYPRSSIECHGALANSHESESSQPIGLAPEWDDIAEPLPRISFNEHQFENSTASSISLEMFTPPSRAHTRSSDDRPEGSLRVDGRMVRQLLTLPTNIQSLPFSTNSRRGPGKRASWAGENTSWTRVRRLSNLSVVQNSIHATELSSGSGVHQSFQRTPEAPKPVFPGARLASQKYRAWSAQMQAKATGLAQPYLRDSSGPPGTPLTALLASYLSEQGACDAFLEPSNEASLGARQPFAKIHLTSSHGPLHQEKRGNRATSIDMHMKFAKFNTVPARFRPSRKPEFLTARTSNQLRHSWQDADTPRRQKPGIQKTWGQPRRARARARNRYATLPICIDGCMDGVSENEQVSIAKLSDWEVRLIDQLNRKLGWVYNEMTPGQKPYHFALLANHWLNRETWLVIDPISRVSIDNRRQWGDPRFGSPNTQSDRIPRPKYPATVRKRVHLPRIDSWRAAVNKQRRVSGIRNAIRTVELYEDSAEEPPDGHIDPACWILPKPPQGFEMSTRQKNAWYEGGAGWQEKLADWQQVRRGYRLHKIVHQGRANRNRVKDVASQVQRGCRTASLKLLPRETGQPRVES</sequence>
<feature type="transmembrane region" description="Helical" evidence="2">
    <location>
        <begin position="38"/>
        <end position="60"/>
    </location>
</feature>
<evidence type="ECO:0000256" key="1">
    <source>
        <dbReference type="SAM" id="MobiDB-lite"/>
    </source>
</evidence>
<keyword evidence="2" id="KW-0472">Membrane</keyword>
<name>A0AAD6CC07_9EURO</name>
<protein>
    <submittedName>
        <fullName evidence="3">Uncharacterized protein</fullName>
    </submittedName>
</protein>
<accession>A0AAD6CC07</accession>